<evidence type="ECO:0000259" key="5">
    <source>
        <dbReference type="PROSITE" id="PS51762"/>
    </source>
</evidence>
<dbReference type="GO" id="GO:0009251">
    <property type="term" value="P:glucan catabolic process"/>
    <property type="evidence" value="ECO:0007669"/>
    <property type="project" value="TreeGrafter"/>
</dbReference>
<dbReference type="CDD" id="cd02181">
    <property type="entry name" value="GH16_fungal_Lam16A_glucanase"/>
    <property type="match status" value="1"/>
</dbReference>
<dbReference type="PANTHER" id="PTHR10963">
    <property type="entry name" value="GLYCOSYL HYDROLASE-RELATED"/>
    <property type="match status" value="1"/>
</dbReference>
<evidence type="ECO:0000313" key="7">
    <source>
        <dbReference type="Proteomes" id="UP000076761"/>
    </source>
</evidence>
<dbReference type="InParanoid" id="A0A165TUF0"/>
<protein>
    <submittedName>
        <fullName evidence="6">Glycoside hydrolase family 16 protein</fullName>
    </submittedName>
</protein>
<feature type="domain" description="GH16" evidence="5">
    <location>
        <begin position="14"/>
        <end position="284"/>
    </location>
</feature>
<evidence type="ECO:0000256" key="4">
    <source>
        <dbReference type="SAM" id="SignalP"/>
    </source>
</evidence>
<keyword evidence="7" id="KW-1185">Reference proteome</keyword>
<reference evidence="6 7" key="1">
    <citation type="journal article" date="2016" name="Mol. Biol. Evol.">
        <title>Comparative Genomics of Early-Diverging Mushroom-Forming Fungi Provides Insights into the Origins of Lignocellulose Decay Capabilities.</title>
        <authorList>
            <person name="Nagy L.G."/>
            <person name="Riley R."/>
            <person name="Tritt A."/>
            <person name="Adam C."/>
            <person name="Daum C."/>
            <person name="Floudas D."/>
            <person name="Sun H."/>
            <person name="Yadav J.S."/>
            <person name="Pangilinan J."/>
            <person name="Larsson K.H."/>
            <person name="Matsuura K."/>
            <person name="Barry K."/>
            <person name="Labutti K."/>
            <person name="Kuo R."/>
            <person name="Ohm R.A."/>
            <person name="Bhattacharya S.S."/>
            <person name="Shirouzu T."/>
            <person name="Yoshinaga Y."/>
            <person name="Martin F.M."/>
            <person name="Grigoriev I.V."/>
            <person name="Hibbett D.S."/>
        </authorList>
    </citation>
    <scope>NUCLEOTIDE SEQUENCE [LARGE SCALE GENOMIC DNA]</scope>
    <source>
        <strain evidence="6 7">HHB14362 ss-1</strain>
    </source>
</reference>
<organism evidence="6 7">
    <name type="scientific">Neolentinus lepideus HHB14362 ss-1</name>
    <dbReference type="NCBI Taxonomy" id="1314782"/>
    <lineage>
        <taxon>Eukaryota</taxon>
        <taxon>Fungi</taxon>
        <taxon>Dikarya</taxon>
        <taxon>Basidiomycota</taxon>
        <taxon>Agaricomycotina</taxon>
        <taxon>Agaricomycetes</taxon>
        <taxon>Gloeophyllales</taxon>
        <taxon>Gloeophyllaceae</taxon>
        <taxon>Neolentinus</taxon>
    </lineage>
</organism>
<dbReference type="Gene3D" id="2.60.120.200">
    <property type="match status" value="1"/>
</dbReference>
<feature type="signal peptide" evidence="4">
    <location>
        <begin position="1"/>
        <end position="18"/>
    </location>
</feature>
<dbReference type="PROSITE" id="PS51762">
    <property type="entry name" value="GH16_2"/>
    <property type="match status" value="1"/>
</dbReference>
<dbReference type="PANTHER" id="PTHR10963:SF24">
    <property type="entry name" value="GLYCOSIDASE C21B10.07-RELATED"/>
    <property type="match status" value="1"/>
</dbReference>
<dbReference type="Pfam" id="PF26113">
    <property type="entry name" value="GH16_XgeA"/>
    <property type="match status" value="1"/>
</dbReference>
<feature type="chain" id="PRO_5007867268" evidence="4">
    <location>
        <begin position="19"/>
        <end position="314"/>
    </location>
</feature>
<gene>
    <name evidence="6" type="ORF">NEOLEDRAFT_1155211</name>
</gene>
<dbReference type="InterPro" id="IPR050546">
    <property type="entry name" value="Glycosyl_Hydrlase_16"/>
</dbReference>
<proteinExistence type="inferred from homology"/>
<accession>A0A165TUF0</accession>
<dbReference type="AlphaFoldDB" id="A0A165TUF0"/>
<keyword evidence="4" id="KW-0732">Signal</keyword>
<evidence type="ECO:0000256" key="2">
    <source>
        <dbReference type="ARBA" id="ARBA00022801"/>
    </source>
</evidence>
<dbReference type="EMBL" id="KV425563">
    <property type="protein sequence ID" value="KZT27194.1"/>
    <property type="molecule type" value="Genomic_DNA"/>
</dbReference>
<dbReference type="InterPro" id="IPR000757">
    <property type="entry name" value="Beta-glucanase-like"/>
</dbReference>
<dbReference type="InterPro" id="IPR013320">
    <property type="entry name" value="ConA-like_dom_sf"/>
</dbReference>
<dbReference type="FunFam" id="2.60.120.200:FF:000114">
    <property type="entry name" value="Probable endo-1,3(4)-beta-glucanase NFIA_089530"/>
    <property type="match status" value="1"/>
</dbReference>
<keyword evidence="3" id="KW-0326">Glycosidase</keyword>
<dbReference type="STRING" id="1314782.A0A165TUF0"/>
<dbReference type="GO" id="GO:0004553">
    <property type="term" value="F:hydrolase activity, hydrolyzing O-glycosyl compounds"/>
    <property type="evidence" value="ECO:0007669"/>
    <property type="project" value="InterPro"/>
</dbReference>
<comment type="similarity">
    <text evidence="1">Belongs to the glycosyl hydrolase 16 family.</text>
</comment>
<evidence type="ECO:0000256" key="3">
    <source>
        <dbReference type="ARBA" id="ARBA00023295"/>
    </source>
</evidence>
<sequence length="314" mass="34259">MSFTKFLPLACFISAVYAATYSLSDNWIGPGFLNTWTHENIADPTNGRVNYVNETTALSLNLTYVTDDTLIMRCDDTTVLSASGPGRNSVRLRSDKTYTTHVAVFDIRHMPQGCATWPAAWETLESDWPNSGEIDILEGANDVSPNQSTLHTSANCTMPATRTQTGTATTNDCYGGDNNNAGCGVQAPTTDSYGPNFNENGGGWYAMERTTDFIQIWFWARNDASVPFDVSSGPAQIDTDTWGEPTAYFPNTDCDLASHFGENNIIFDLTLCGDLAGAVFNSDGCPGDCVTYVNDNPSAFTNAYWDIGFVRVYQ</sequence>
<name>A0A165TUF0_9AGAM</name>
<keyword evidence="2 6" id="KW-0378">Hydrolase</keyword>
<dbReference type="OrthoDB" id="192832at2759"/>
<dbReference type="Proteomes" id="UP000076761">
    <property type="component" value="Unassembled WGS sequence"/>
</dbReference>
<dbReference type="SUPFAM" id="SSF49899">
    <property type="entry name" value="Concanavalin A-like lectins/glucanases"/>
    <property type="match status" value="1"/>
</dbReference>
<evidence type="ECO:0000313" key="6">
    <source>
        <dbReference type="EMBL" id="KZT27194.1"/>
    </source>
</evidence>
<evidence type="ECO:0000256" key="1">
    <source>
        <dbReference type="ARBA" id="ARBA00006865"/>
    </source>
</evidence>